<keyword evidence="1" id="KW-0479">Metal-binding</keyword>
<dbReference type="EMBL" id="JASCZI010000001">
    <property type="protein sequence ID" value="MED6105887.1"/>
    <property type="molecule type" value="Genomic_DNA"/>
</dbReference>
<accession>A0ABU6Q1U3</accession>
<proteinExistence type="predicted"/>
<dbReference type="PROSITE" id="PS50158">
    <property type="entry name" value="ZF_CCHC"/>
    <property type="match status" value="1"/>
</dbReference>
<comment type="caution">
    <text evidence="3">The sequence shown here is derived from an EMBL/GenBank/DDBJ whole genome shotgun (WGS) entry which is preliminary data.</text>
</comment>
<keyword evidence="1" id="KW-0862">Zinc</keyword>
<dbReference type="InterPro" id="IPR001878">
    <property type="entry name" value="Znf_CCHC"/>
</dbReference>
<dbReference type="SUPFAM" id="SSF57756">
    <property type="entry name" value="Retrovirus zinc finger-like domains"/>
    <property type="match status" value="1"/>
</dbReference>
<evidence type="ECO:0000259" key="2">
    <source>
        <dbReference type="PROSITE" id="PS50158"/>
    </source>
</evidence>
<keyword evidence="1" id="KW-0863">Zinc-finger</keyword>
<dbReference type="PANTHER" id="PTHR33680:SF1">
    <property type="entry name" value="OS05G0489500 PROTEIN"/>
    <property type="match status" value="1"/>
</dbReference>
<gene>
    <name evidence="3" type="ORF">PIB30_000015</name>
</gene>
<evidence type="ECO:0000256" key="1">
    <source>
        <dbReference type="PROSITE-ProRule" id="PRU00047"/>
    </source>
</evidence>
<dbReference type="Proteomes" id="UP001341840">
    <property type="component" value="Unassembled WGS sequence"/>
</dbReference>
<dbReference type="PANTHER" id="PTHR33680">
    <property type="entry name" value="OS07G0190500 PROTEIN"/>
    <property type="match status" value="1"/>
</dbReference>
<reference evidence="3 4" key="1">
    <citation type="journal article" date="2023" name="Plants (Basel)">
        <title>Bridging the Gap: Combining Genomics and Transcriptomics Approaches to Understand Stylosanthes scabra, an Orphan Legume from the Brazilian Caatinga.</title>
        <authorList>
            <person name="Ferreira-Neto J.R.C."/>
            <person name="da Silva M.D."/>
            <person name="Binneck E."/>
            <person name="de Melo N.F."/>
            <person name="da Silva R.H."/>
            <person name="de Melo A.L.T.M."/>
            <person name="Pandolfi V."/>
            <person name="Bustamante F.O."/>
            <person name="Brasileiro-Vidal A.C."/>
            <person name="Benko-Iseppon A.M."/>
        </authorList>
    </citation>
    <scope>NUCLEOTIDE SEQUENCE [LARGE SCALE GENOMIC DNA]</scope>
    <source>
        <tissue evidence="3">Leaves</tissue>
    </source>
</reference>
<evidence type="ECO:0000313" key="4">
    <source>
        <dbReference type="Proteomes" id="UP001341840"/>
    </source>
</evidence>
<dbReference type="InterPro" id="IPR036875">
    <property type="entry name" value="Znf_CCHC_sf"/>
</dbReference>
<evidence type="ECO:0000313" key="3">
    <source>
        <dbReference type="EMBL" id="MED6105887.1"/>
    </source>
</evidence>
<name>A0ABU6Q1U3_9FABA</name>
<protein>
    <recommendedName>
        <fullName evidence="2">CCHC-type domain-containing protein</fullName>
    </recommendedName>
</protein>
<keyword evidence="4" id="KW-1185">Reference proteome</keyword>
<sequence>MDGNLSSKYRPELVKRMKDSICYRCKQKGHWTWDCPFPPCHANKPIFSPSSSSSSSSSGANQQSIFCRCGHGTCLVSTHSSGKKFYACPITRGKACGGYQKRIEWCDNQIDESYKEPPPYKYPECDCGAGVCRKLMDSQVRNYYFACPIPRAHGACDYIVWEDELVGNKITVPSIQEIGQNHDYDLGEGSGDLVADDSKEMRAFQITVPEFEDTDEDDDLQEIVNSVQWDDVEKEALESFGRSNTSEIGFQQEIFRNNSFSGRFSMGWLGYLIFLHPSRSLEIPTPQPFFCCISPSSDKIVISKEVIVVDNSPKCNQLAITNFDEHVQLFSSRYETSKGSAGASLIVSSQGSERKPLSKAQRKNHMVLVAQQELLRDLESLEEHDLESMRVYAEDTFALLDKLSVDYKDFLEHTWDFINNISAAVDISKSMENRLAIDEEKERLAQIKDECLAAEAMFKESKKNEQLLREEVFGLEAMLQEERNKLKSRESESLEIEIRLGELKRELIEVEKTLKGRVEEAALARRLNEKRQIKKMAAMVALEKAKQILEY</sequence>
<organism evidence="3 4">
    <name type="scientific">Stylosanthes scabra</name>
    <dbReference type="NCBI Taxonomy" id="79078"/>
    <lineage>
        <taxon>Eukaryota</taxon>
        <taxon>Viridiplantae</taxon>
        <taxon>Streptophyta</taxon>
        <taxon>Embryophyta</taxon>
        <taxon>Tracheophyta</taxon>
        <taxon>Spermatophyta</taxon>
        <taxon>Magnoliopsida</taxon>
        <taxon>eudicotyledons</taxon>
        <taxon>Gunneridae</taxon>
        <taxon>Pentapetalae</taxon>
        <taxon>rosids</taxon>
        <taxon>fabids</taxon>
        <taxon>Fabales</taxon>
        <taxon>Fabaceae</taxon>
        <taxon>Papilionoideae</taxon>
        <taxon>50 kb inversion clade</taxon>
        <taxon>dalbergioids sensu lato</taxon>
        <taxon>Dalbergieae</taxon>
        <taxon>Pterocarpus clade</taxon>
        <taxon>Stylosanthes</taxon>
    </lineage>
</organism>
<dbReference type="Gene3D" id="4.10.60.10">
    <property type="entry name" value="Zinc finger, CCHC-type"/>
    <property type="match status" value="1"/>
</dbReference>
<feature type="domain" description="CCHC-type" evidence="2">
    <location>
        <begin position="22"/>
        <end position="36"/>
    </location>
</feature>